<sequence length="114" mass="13011">MYVIAFIIILFVSAWIIYLFSRKFLSESLIPNKIVRFVLLLIIGVLVSSTLSYIYSRLDIEASTFGVVAALIFVLWLEIKKDSIKNENKSLLQRVLLSSFIIIGIFPLLLTLIN</sequence>
<dbReference type="EMBL" id="JAHQCR010000013">
    <property type="protein sequence ID" value="MBU9720129.1"/>
    <property type="molecule type" value="Genomic_DNA"/>
</dbReference>
<feature type="transmembrane region" description="Helical" evidence="1">
    <location>
        <begin position="62"/>
        <end position="79"/>
    </location>
</feature>
<feature type="transmembrane region" description="Helical" evidence="1">
    <location>
        <begin position="91"/>
        <end position="113"/>
    </location>
</feature>
<keyword evidence="3" id="KW-1185">Reference proteome</keyword>
<evidence type="ECO:0008006" key="4">
    <source>
        <dbReference type="Google" id="ProtNLM"/>
    </source>
</evidence>
<reference evidence="2 3" key="1">
    <citation type="submission" date="2021-06" db="EMBL/GenBank/DDBJ databases">
        <title>Bacillus sp. RD4P76, an endophyte from a halophyte.</title>
        <authorList>
            <person name="Sun J.-Q."/>
        </authorList>
    </citation>
    <scope>NUCLEOTIDE SEQUENCE [LARGE SCALE GENOMIC DNA]</scope>
    <source>
        <strain evidence="2 3">JCM 17098</strain>
    </source>
</reference>
<keyword evidence="1" id="KW-0472">Membrane</keyword>
<dbReference type="RefSeq" id="WP_088075562.1">
    <property type="nucleotide sequence ID" value="NZ_JAHQCR010000013.1"/>
</dbReference>
<evidence type="ECO:0000313" key="3">
    <source>
        <dbReference type="Proteomes" id="UP000790580"/>
    </source>
</evidence>
<comment type="caution">
    <text evidence="2">The sequence shown here is derived from an EMBL/GenBank/DDBJ whole genome shotgun (WGS) entry which is preliminary data.</text>
</comment>
<dbReference type="Proteomes" id="UP000790580">
    <property type="component" value="Unassembled WGS sequence"/>
</dbReference>
<feature type="transmembrane region" description="Helical" evidence="1">
    <location>
        <begin position="6"/>
        <end position="25"/>
    </location>
</feature>
<accession>A0ABS6JNI7</accession>
<name>A0ABS6JNI7_9BACI</name>
<protein>
    <recommendedName>
        <fullName evidence="4">DUF1516 family protein</fullName>
    </recommendedName>
</protein>
<organism evidence="2 3">
    <name type="scientific">Evansella alkalicola</name>
    <dbReference type="NCBI Taxonomy" id="745819"/>
    <lineage>
        <taxon>Bacteria</taxon>
        <taxon>Bacillati</taxon>
        <taxon>Bacillota</taxon>
        <taxon>Bacilli</taxon>
        <taxon>Bacillales</taxon>
        <taxon>Bacillaceae</taxon>
        <taxon>Evansella</taxon>
    </lineage>
</organism>
<feature type="transmembrane region" description="Helical" evidence="1">
    <location>
        <begin position="37"/>
        <end position="56"/>
    </location>
</feature>
<evidence type="ECO:0000256" key="1">
    <source>
        <dbReference type="SAM" id="Phobius"/>
    </source>
</evidence>
<gene>
    <name evidence="2" type="ORF">KS407_01565</name>
</gene>
<keyword evidence="1" id="KW-1133">Transmembrane helix</keyword>
<evidence type="ECO:0000313" key="2">
    <source>
        <dbReference type="EMBL" id="MBU9720129.1"/>
    </source>
</evidence>
<proteinExistence type="predicted"/>
<keyword evidence="1" id="KW-0812">Transmembrane</keyword>